<gene>
    <name evidence="2" type="ORF">BDV35DRAFT_365052</name>
</gene>
<reference evidence="2" key="1">
    <citation type="submission" date="2019-04" db="EMBL/GenBank/DDBJ databases">
        <title>Friends and foes A comparative genomics study of 23 Aspergillus species from section Flavi.</title>
        <authorList>
            <consortium name="DOE Joint Genome Institute"/>
            <person name="Kjaerbolling I."/>
            <person name="Vesth T."/>
            <person name="Frisvad J.C."/>
            <person name="Nybo J.L."/>
            <person name="Theobald S."/>
            <person name="Kildgaard S."/>
            <person name="Isbrandt T."/>
            <person name="Kuo A."/>
            <person name="Sato A."/>
            <person name="Lyhne E.K."/>
            <person name="Kogle M.E."/>
            <person name="Wiebenga A."/>
            <person name="Kun R.S."/>
            <person name="Lubbers R.J."/>
            <person name="Makela M.R."/>
            <person name="Barry K."/>
            <person name="Chovatia M."/>
            <person name="Clum A."/>
            <person name="Daum C."/>
            <person name="Haridas S."/>
            <person name="He G."/>
            <person name="LaButti K."/>
            <person name="Lipzen A."/>
            <person name="Mondo S."/>
            <person name="Riley R."/>
            <person name="Salamov A."/>
            <person name="Simmons B.A."/>
            <person name="Magnuson J.K."/>
            <person name="Henrissat B."/>
            <person name="Mortensen U.H."/>
            <person name="Larsen T.O."/>
            <person name="Devries R.P."/>
            <person name="Grigoriev I.V."/>
            <person name="Machida M."/>
            <person name="Baker S.E."/>
            <person name="Andersen M.R."/>
        </authorList>
    </citation>
    <scope>NUCLEOTIDE SEQUENCE [LARGE SCALE GENOMIC DNA]</scope>
    <source>
        <strain evidence="2">CBS 121.62</strain>
    </source>
</reference>
<dbReference type="Proteomes" id="UP000325434">
    <property type="component" value="Unassembled WGS sequence"/>
</dbReference>
<feature type="transmembrane region" description="Helical" evidence="1">
    <location>
        <begin position="20"/>
        <end position="41"/>
    </location>
</feature>
<proteinExistence type="predicted"/>
<dbReference type="EMBL" id="ML734656">
    <property type="protein sequence ID" value="KAB8242736.1"/>
    <property type="molecule type" value="Genomic_DNA"/>
</dbReference>
<keyword evidence="1" id="KW-1133">Transmembrane helix</keyword>
<accession>A0A5N6GK50</accession>
<evidence type="ECO:0000256" key="1">
    <source>
        <dbReference type="SAM" id="Phobius"/>
    </source>
</evidence>
<name>A0A5N6GK50_ASPFL</name>
<organism evidence="2">
    <name type="scientific">Aspergillus flavus</name>
    <dbReference type="NCBI Taxonomy" id="5059"/>
    <lineage>
        <taxon>Eukaryota</taxon>
        <taxon>Fungi</taxon>
        <taxon>Dikarya</taxon>
        <taxon>Ascomycota</taxon>
        <taxon>Pezizomycotina</taxon>
        <taxon>Eurotiomycetes</taxon>
        <taxon>Eurotiomycetidae</taxon>
        <taxon>Eurotiales</taxon>
        <taxon>Aspergillaceae</taxon>
        <taxon>Aspergillus</taxon>
        <taxon>Aspergillus subgen. Circumdati</taxon>
    </lineage>
</organism>
<dbReference type="AlphaFoldDB" id="A0A5N6GK50"/>
<evidence type="ECO:0000313" key="2">
    <source>
        <dbReference type="EMBL" id="KAB8242736.1"/>
    </source>
</evidence>
<protein>
    <submittedName>
        <fullName evidence="2">Uncharacterized protein</fullName>
    </submittedName>
</protein>
<sequence>MYMRNVYFSCIICDGWFSRVSYHLGGTTLFASLTFMFFFCFNSRYAHVGGFLFDSIDIRLLVFGKSRVNSSIIICISLLSFLHNLIPSPFFSRRSVFSVRVTLVNVITMTRLHLRKQQCYTRPQP</sequence>
<keyword evidence="1" id="KW-0812">Transmembrane</keyword>
<feature type="transmembrane region" description="Helical" evidence="1">
    <location>
        <begin position="68"/>
        <end position="85"/>
    </location>
</feature>
<keyword evidence="1" id="KW-0472">Membrane</keyword>